<dbReference type="AlphaFoldDB" id="A0AAE6Q9M6"/>
<proteinExistence type="predicted"/>
<dbReference type="EMBL" id="CP033455">
    <property type="protein sequence ID" value="QGR03857.1"/>
    <property type="molecule type" value="Genomic_DNA"/>
</dbReference>
<dbReference type="InterPro" id="IPR002566">
    <property type="entry name" value="Msp4_OMP-like"/>
</dbReference>
<evidence type="ECO:0000259" key="1">
    <source>
        <dbReference type="Pfam" id="PF01617"/>
    </source>
</evidence>
<protein>
    <submittedName>
        <fullName evidence="2">P44/Msp2 family outer membrane protein</fullName>
    </submittedName>
</protein>
<name>A0AAE6Q9M6_EHRRU</name>
<reference evidence="2 3" key="1">
    <citation type="submission" date="2018-10" db="EMBL/GenBank/DDBJ databases">
        <title>Propagation and draft genome sequences of three atypical Erhlichia ruminantium isolates.</title>
        <authorList>
            <person name="Liebenberg J."/>
            <person name="Steyn H."/>
            <person name="Josemans A."/>
            <person name="Zweygarth E."/>
        </authorList>
    </citation>
    <scope>NUCLEOTIDE SEQUENCE [LARGE SCALE GENOMIC DNA]</scope>
    <source>
        <strain evidence="2 3">Omatjenne</strain>
    </source>
</reference>
<evidence type="ECO:0000313" key="2">
    <source>
        <dbReference type="EMBL" id="QGR03857.1"/>
    </source>
</evidence>
<dbReference type="Proteomes" id="UP000422822">
    <property type="component" value="Chromosome"/>
</dbReference>
<feature type="domain" description="Msp4/OMP-like" evidence="1">
    <location>
        <begin position="5"/>
        <end position="93"/>
    </location>
</feature>
<accession>A0AAE6Q9M6</accession>
<organism evidence="2 3">
    <name type="scientific">Ehrlichia ruminantium</name>
    <name type="common">heartwater rickettsia</name>
    <name type="synonym">Cowdria ruminantium</name>
    <dbReference type="NCBI Taxonomy" id="779"/>
    <lineage>
        <taxon>Bacteria</taxon>
        <taxon>Pseudomonadati</taxon>
        <taxon>Pseudomonadota</taxon>
        <taxon>Alphaproteobacteria</taxon>
        <taxon>Rickettsiales</taxon>
        <taxon>Anaplasmataceae</taxon>
        <taxon>Ehrlichia</taxon>
    </lineage>
</organism>
<keyword evidence="3" id="KW-1185">Reference proteome</keyword>
<dbReference type="RefSeq" id="WP_158407051.1">
    <property type="nucleotide sequence ID" value="NZ_CP033454.1"/>
</dbReference>
<gene>
    <name evidence="2" type="ORF">EDL80_04870</name>
</gene>
<evidence type="ECO:0000313" key="3">
    <source>
        <dbReference type="Proteomes" id="UP000422822"/>
    </source>
</evidence>
<dbReference type="Pfam" id="PF01617">
    <property type="entry name" value="Surface_Ag_2"/>
    <property type="match status" value="1"/>
</dbReference>
<sequence length="107" mass="12458">MKSYRILITSLRTNKPYSSILDSVKIATDTCFGVIQNSVYFFEIFYAKIAYKIKSETNYIRSTITTTFANVYYTQLINNKLKNPKSYDILESANLPIYTNIQHNTFL</sequence>